<feature type="transmembrane region" description="Helical" evidence="8">
    <location>
        <begin position="445"/>
        <end position="465"/>
    </location>
</feature>
<feature type="transmembrane region" description="Helical" evidence="8">
    <location>
        <begin position="115"/>
        <end position="134"/>
    </location>
</feature>
<evidence type="ECO:0000256" key="7">
    <source>
        <dbReference type="RuleBase" id="RU000320"/>
    </source>
</evidence>
<dbReference type="Proteomes" id="UP000029629">
    <property type="component" value="Unassembled WGS sequence"/>
</dbReference>
<evidence type="ECO:0000256" key="2">
    <source>
        <dbReference type="ARBA" id="ARBA00005346"/>
    </source>
</evidence>
<evidence type="ECO:0000313" key="10">
    <source>
        <dbReference type="EMBL" id="KGF31790.1"/>
    </source>
</evidence>
<feature type="domain" description="NADH:quinone oxidoreductase/Mrp antiporter transmembrane" evidence="9">
    <location>
        <begin position="137"/>
        <end position="445"/>
    </location>
</feature>
<keyword evidence="5 8" id="KW-1133">Transmembrane helix</keyword>
<comment type="caution">
    <text evidence="10">The sequence shown here is derived from an EMBL/GenBank/DDBJ whole genome shotgun (WGS) entry which is preliminary data.</text>
</comment>
<evidence type="ECO:0000256" key="8">
    <source>
        <dbReference type="SAM" id="Phobius"/>
    </source>
</evidence>
<dbReference type="InterPro" id="IPR001750">
    <property type="entry name" value="ND/Mrp_TM"/>
</dbReference>
<feature type="transmembrane region" description="Helical" evidence="8">
    <location>
        <begin position="401"/>
        <end position="425"/>
    </location>
</feature>
<evidence type="ECO:0000256" key="3">
    <source>
        <dbReference type="ARBA" id="ARBA00022475"/>
    </source>
</evidence>
<feature type="transmembrane region" description="Helical" evidence="8">
    <location>
        <begin position="245"/>
        <end position="267"/>
    </location>
</feature>
<keyword evidence="3" id="KW-1003">Cell membrane</keyword>
<evidence type="ECO:0000256" key="6">
    <source>
        <dbReference type="ARBA" id="ARBA00023136"/>
    </source>
</evidence>
<feature type="transmembrane region" description="Helical" evidence="8">
    <location>
        <begin position="76"/>
        <end position="103"/>
    </location>
</feature>
<evidence type="ECO:0000256" key="4">
    <source>
        <dbReference type="ARBA" id="ARBA00022692"/>
    </source>
</evidence>
<feature type="transmembrane region" description="Helical" evidence="8">
    <location>
        <begin position="339"/>
        <end position="360"/>
    </location>
</feature>
<dbReference type="EMBL" id="JRNI01000010">
    <property type="protein sequence ID" value="KGF31790.1"/>
    <property type="molecule type" value="Genomic_DNA"/>
</dbReference>
<evidence type="ECO:0000256" key="5">
    <source>
        <dbReference type="ARBA" id="ARBA00022989"/>
    </source>
</evidence>
<feature type="transmembrane region" description="Helical" evidence="8">
    <location>
        <begin position="486"/>
        <end position="506"/>
    </location>
</feature>
<keyword evidence="4 7" id="KW-0812">Transmembrane</keyword>
<feature type="transmembrane region" description="Helical" evidence="8">
    <location>
        <begin position="312"/>
        <end position="333"/>
    </location>
</feature>
<evidence type="ECO:0000259" key="9">
    <source>
        <dbReference type="Pfam" id="PF00361"/>
    </source>
</evidence>
<dbReference type="AlphaFoldDB" id="A0A095ZAM5"/>
<keyword evidence="11" id="KW-1185">Reference proteome</keyword>
<dbReference type="InterPro" id="IPR050586">
    <property type="entry name" value="CPA3_Na-H_Antiporter_D"/>
</dbReference>
<protein>
    <submittedName>
        <fullName evidence="10">Monovalent cation/H+ antiporter subunit D</fullName>
    </submittedName>
</protein>
<dbReference type="OrthoDB" id="9768329at2"/>
<proteinExistence type="inferred from homology"/>
<comment type="similarity">
    <text evidence="2">Belongs to the CPA3 antiporters (TC 2.A.63) subunit D family.</text>
</comment>
<feature type="transmembrane region" description="Helical" evidence="8">
    <location>
        <begin position="214"/>
        <end position="233"/>
    </location>
</feature>
<evidence type="ECO:0000313" key="11">
    <source>
        <dbReference type="Proteomes" id="UP000029629"/>
    </source>
</evidence>
<gene>
    <name evidence="10" type="ORF">HMPREF2130_01915</name>
</gene>
<dbReference type="eggNOG" id="COG0651">
    <property type="taxonomic scope" value="Bacteria"/>
</dbReference>
<accession>A0A095ZAM5</accession>
<dbReference type="PANTHER" id="PTHR42703:SF1">
    <property type="entry name" value="NA(+)_H(+) ANTIPORTER SUBUNIT D1"/>
    <property type="match status" value="1"/>
</dbReference>
<name>A0A095ZAM5_9BURK</name>
<feature type="transmembrane region" description="Helical" evidence="8">
    <location>
        <begin position="170"/>
        <end position="194"/>
    </location>
</feature>
<organism evidence="10 11">
    <name type="scientific">Oligella urethralis DNF00040</name>
    <dbReference type="NCBI Taxonomy" id="1401065"/>
    <lineage>
        <taxon>Bacteria</taxon>
        <taxon>Pseudomonadati</taxon>
        <taxon>Pseudomonadota</taxon>
        <taxon>Betaproteobacteria</taxon>
        <taxon>Burkholderiales</taxon>
        <taxon>Alcaligenaceae</taxon>
        <taxon>Oligella</taxon>
    </lineage>
</organism>
<sequence length="540" mass="58068">MSSFLMHLPILPIIIPLFAGGLMILLKEKRRKLNTFISFASVLAQLAVAVELLLYTSSFLEVEWTNNIAVYLLGNWQAPIGIVLVADQLAALMLCLTAFLGLTSLSFSTALWNRVGIHFYPLLQFILMGLNGAFLTGDLFNLFVFFEVFLAASYGLLLHGSGSQRVSSGMLYITINMVGASLLLIGISMIYSITGTLNFAEIAAKAGALDAEDRLLFETACSILGVAFLIKAAAWPLNFWLANAYAVASAPVAAMFAVMTKVGIYALLRVGSLLLPSGAPAAFGGEWMFFIGIATLAFGALGVLAEKQIGRLVGYSVILSSGVLLSALGMPGVSMTGPSLYYLVSSVLASSALFLMVELINRIDHYESALLSVSMEAFGLNEEEDSDNNAQVIGFTVPSAFAFLGIAYIIAALVIIGLPPLSGFIGKIALLSNVLKLNNYEISAIHTWLLLSFLILSGLAALISYMRTGMLTFWVPERVNRPKLSFREAAPIVLLLSGCVLISIFANPVMELMNNIALSLDEPFLYIHAVMQQQALQGAH</sequence>
<comment type="subcellular location">
    <subcellularLocation>
        <location evidence="1">Cell membrane</location>
        <topology evidence="1">Multi-pass membrane protein</topology>
    </subcellularLocation>
    <subcellularLocation>
        <location evidence="7">Membrane</location>
        <topology evidence="7">Multi-pass membrane protein</topology>
    </subcellularLocation>
</comment>
<feature type="transmembrane region" description="Helical" evidence="8">
    <location>
        <begin position="33"/>
        <end position="56"/>
    </location>
</feature>
<feature type="transmembrane region" description="Helical" evidence="8">
    <location>
        <begin position="6"/>
        <end position="26"/>
    </location>
</feature>
<reference evidence="10 11" key="1">
    <citation type="submission" date="2014-07" db="EMBL/GenBank/DDBJ databases">
        <authorList>
            <person name="McCorrison J."/>
            <person name="Sanka R."/>
            <person name="Torralba M."/>
            <person name="Gillis M."/>
            <person name="Haft D.H."/>
            <person name="Methe B."/>
            <person name="Sutton G."/>
            <person name="Nelson K.E."/>
        </authorList>
    </citation>
    <scope>NUCLEOTIDE SEQUENCE [LARGE SCALE GENOMIC DNA]</scope>
    <source>
        <strain evidence="10 11">DNF00040</strain>
    </source>
</reference>
<feature type="transmembrane region" description="Helical" evidence="8">
    <location>
        <begin position="140"/>
        <end position="158"/>
    </location>
</feature>
<feature type="transmembrane region" description="Helical" evidence="8">
    <location>
        <begin position="287"/>
        <end position="305"/>
    </location>
</feature>
<dbReference type="PANTHER" id="PTHR42703">
    <property type="entry name" value="NADH DEHYDROGENASE"/>
    <property type="match status" value="1"/>
</dbReference>
<evidence type="ECO:0000256" key="1">
    <source>
        <dbReference type="ARBA" id="ARBA00004651"/>
    </source>
</evidence>
<dbReference type="Pfam" id="PF00361">
    <property type="entry name" value="Proton_antipo_M"/>
    <property type="match status" value="1"/>
</dbReference>
<dbReference type="GO" id="GO:0005886">
    <property type="term" value="C:plasma membrane"/>
    <property type="evidence" value="ECO:0007669"/>
    <property type="project" value="UniProtKB-SubCell"/>
</dbReference>
<dbReference type="NCBIfam" id="NF009309">
    <property type="entry name" value="PRK12666.1"/>
    <property type="match status" value="1"/>
</dbReference>
<dbReference type="RefSeq" id="WP_036557558.1">
    <property type="nucleotide sequence ID" value="NZ_JRNI01000010.1"/>
</dbReference>
<keyword evidence="6 8" id="KW-0472">Membrane</keyword>